<proteinExistence type="predicted"/>
<evidence type="ECO:0000313" key="2">
    <source>
        <dbReference type="Proteomes" id="UP000254925"/>
    </source>
</evidence>
<dbReference type="AlphaFoldDB" id="A0A370H2I0"/>
<reference evidence="1 2" key="1">
    <citation type="submission" date="2018-07" db="EMBL/GenBank/DDBJ databases">
        <title>Genomic Encyclopedia of Type Strains, Phase IV (KMG-IV): sequencing the most valuable type-strain genomes for metagenomic binning, comparative biology and taxonomic classification.</title>
        <authorList>
            <person name="Goeker M."/>
        </authorList>
    </citation>
    <scope>NUCLEOTIDE SEQUENCE [LARGE SCALE GENOMIC DNA]</scope>
    <source>
        <strain evidence="1 2">DSM 14364</strain>
    </source>
</reference>
<evidence type="ECO:0000313" key="1">
    <source>
        <dbReference type="EMBL" id="RDI50323.1"/>
    </source>
</evidence>
<sequence>MIRPDVSFDRLAPTPEARDFAFEAKRAALGPHTVARRGWYEAFQRNSHEQRFRDTSCSRIMLKEQAVGTIALSAHVDHLRLNEIYLLPAHQEQGLETTILNVRLGQRW</sequence>
<evidence type="ECO:0008006" key="3">
    <source>
        <dbReference type="Google" id="ProtNLM"/>
    </source>
</evidence>
<keyword evidence="2" id="KW-1185">Reference proteome</keyword>
<organism evidence="1 2">
    <name type="scientific">Microvirga subterranea</name>
    <dbReference type="NCBI Taxonomy" id="186651"/>
    <lineage>
        <taxon>Bacteria</taxon>
        <taxon>Pseudomonadati</taxon>
        <taxon>Pseudomonadota</taxon>
        <taxon>Alphaproteobacteria</taxon>
        <taxon>Hyphomicrobiales</taxon>
        <taxon>Methylobacteriaceae</taxon>
        <taxon>Microvirga</taxon>
    </lineage>
</organism>
<accession>A0A370H2I0</accession>
<protein>
    <recommendedName>
        <fullName evidence="3">Acetyltransferase (GNAT) family protein</fullName>
    </recommendedName>
</protein>
<dbReference type="Proteomes" id="UP000254925">
    <property type="component" value="Unassembled WGS sequence"/>
</dbReference>
<comment type="caution">
    <text evidence="1">The sequence shown here is derived from an EMBL/GenBank/DDBJ whole genome shotgun (WGS) entry which is preliminary data.</text>
</comment>
<dbReference type="EMBL" id="QQBB01000024">
    <property type="protein sequence ID" value="RDI50323.1"/>
    <property type="molecule type" value="Genomic_DNA"/>
</dbReference>
<name>A0A370H2I0_9HYPH</name>
<gene>
    <name evidence="1" type="ORF">DES45_12414</name>
</gene>